<feature type="transmembrane region" description="Helical" evidence="1">
    <location>
        <begin position="426"/>
        <end position="444"/>
    </location>
</feature>
<comment type="caution">
    <text evidence="2">The sequence shown here is derived from an EMBL/GenBank/DDBJ whole genome shotgun (WGS) entry which is preliminary data.</text>
</comment>
<organism evidence="2 3">
    <name type="scientific">Candidatus Liptonbacteria bacterium RIFCSPHIGHO2_01_FULL_57_28</name>
    <dbReference type="NCBI Taxonomy" id="1798647"/>
    <lineage>
        <taxon>Bacteria</taxon>
        <taxon>Candidatus Liptoniibacteriota</taxon>
    </lineage>
</organism>
<accession>A0A1G2CBK9</accession>
<reference evidence="2 3" key="1">
    <citation type="journal article" date="2016" name="Nat. Commun.">
        <title>Thousands of microbial genomes shed light on interconnected biogeochemical processes in an aquifer system.</title>
        <authorList>
            <person name="Anantharaman K."/>
            <person name="Brown C.T."/>
            <person name="Hug L.A."/>
            <person name="Sharon I."/>
            <person name="Castelle C.J."/>
            <person name="Probst A.J."/>
            <person name="Thomas B.C."/>
            <person name="Singh A."/>
            <person name="Wilkins M.J."/>
            <person name="Karaoz U."/>
            <person name="Brodie E.L."/>
            <person name="Williams K.H."/>
            <person name="Hubbard S.S."/>
            <person name="Banfield J.F."/>
        </authorList>
    </citation>
    <scope>NUCLEOTIDE SEQUENCE [LARGE SCALE GENOMIC DNA]</scope>
</reference>
<feature type="transmembrane region" description="Helical" evidence="1">
    <location>
        <begin position="465"/>
        <end position="482"/>
    </location>
</feature>
<protein>
    <submittedName>
        <fullName evidence="2">Uncharacterized protein</fullName>
    </submittedName>
</protein>
<feature type="transmembrane region" description="Helical" evidence="1">
    <location>
        <begin position="334"/>
        <end position="357"/>
    </location>
</feature>
<feature type="transmembrane region" description="Helical" evidence="1">
    <location>
        <begin position="488"/>
        <end position="510"/>
    </location>
</feature>
<name>A0A1G2CBK9_9BACT</name>
<gene>
    <name evidence="2" type="ORF">A2855_00580</name>
</gene>
<feature type="transmembrane region" description="Helical" evidence="1">
    <location>
        <begin position="398"/>
        <end position="420"/>
    </location>
</feature>
<feature type="transmembrane region" description="Helical" evidence="1">
    <location>
        <begin position="300"/>
        <end position="322"/>
    </location>
</feature>
<sequence length="525" mass="59895">MALSAIAESLERRRTLENKASGEEVPKIHVDEIALKVAAFYERARNIIDYKEEHLFRKRFISRALKRRLTLNGAKNIAEPLIKDVIRAGHLPNDKVPETKIPEIARIVDTYLRVRDGLRGEAAGERRVLTDWFFRVTASALEEALFPPVYDRTMADFMVTTILGNLTVRNATLEQSRVSTGIFVAVERALLRVDDDQLRLHLFRFLYPERADLSPDDAGALAGSLPEIEKNIERALNDPKRRFFATLAHQWAPAFMVLGDVVRAADQHGELPVVLNDKEELESRAREAYRRRFRRARAKLRRFAFLTVISFFLSKIAIALAVEIPLQNYVFNDFSLAHTIANIVFAPLLMLIIVAFIRMPSRKNEALVADEIIRMRSDGASREYILAFPKKRAAAAEFAVRLFYLAMFFVSLYLIANLLLWLDFNYADIVIFVLFTSLVGAAGVKVHNRAREISLEKKKARVLGFVLDVFAIPFITIGTWIISGLSRFNFLVIAVDLLVDMPFHIFVEFVENVSDFIRGRKEAIE</sequence>
<dbReference type="Proteomes" id="UP000179059">
    <property type="component" value="Unassembled WGS sequence"/>
</dbReference>
<dbReference type="STRING" id="1798647.A2855_00580"/>
<evidence type="ECO:0000256" key="1">
    <source>
        <dbReference type="SAM" id="Phobius"/>
    </source>
</evidence>
<proteinExistence type="predicted"/>
<dbReference type="EMBL" id="MHKX01000002">
    <property type="protein sequence ID" value="OGY98765.1"/>
    <property type="molecule type" value="Genomic_DNA"/>
</dbReference>
<keyword evidence="1" id="KW-1133">Transmembrane helix</keyword>
<keyword evidence="1" id="KW-0812">Transmembrane</keyword>
<evidence type="ECO:0000313" key="2">
    <source>
        <dbReference type="EMBL" id="OGY98765.1"/>
    </source>
</evidence>
<keyword evidence="1" id="KW-0472">Membrane</keyword>
<evidence type="ECO:0000313" key="3">
    <source>
        <dbReference type="Proteomes" id="UP000179059"/>
    </source>
</evidence>
<dbReference type="AlphaFoldDB" id="A0A1G2CBK9"/>